<name>A0A7W8JYZ7_9DEIO</name>
<evidence type="ECO:0000313" key="1">
    <source>
        <dbReference type="EMBL" id="MBB5364361.1"/>
    </source>
</evidence>
<comment type="caution">
    <text evidence="1">The sequence shown here is derived from an EMBL/GenBank/DDBJ whole genome shotgun (WGS) entry which is preliminary data.</text>
</comment>
<dbReference type="Proteomes" id="UP000552709">
    <property type="component" value="Unassembled WGS sequence"/>
</dbReference>
<dbReference type="GO" id="GO:0016740">
    <property type="term" value="F:transferase activity"/>
    <property type="evidence" value="ECO:0007669"/>
    <property type="project" value="UniProtKB-KW"/>
</dbReference>
<dbReference type="RefSeq" id="WP_184134707.1">
    <property type="nucleotide sequence ID" value="NZ_JACHFL010000010.1"/>
</dbReference>
<proteinExistence type="predicted"/>
<dbReference type="EMBL" id="JACHFL010000010">
    <property type="protein sequence ID" value="MBB5364361.1"/>
    <property type="molecule type" value="Genomic_DNA"/>
</dbReference>
<dbReference type="AlphaFoldDB" id="A0A7W8JYZ7"/>
<dbReference type="EC" id="2.7.8.-" evidence="1"/>
<sequence>MLVDQSRQTRRELLIANMIWDDGPDAPGARVAQAIAALRRDVAAFPDRYQEGVTGRVMLGNSNRLGDLLDPAANAYKAARHLLAAGVPLTGASVPGWRLEIANYAYALPHDHVKLVV</sequence>
<evidence type="ECO:0000313" key="2">
    <source>
        <dbReference type="Proteomes" id="UP000552709"/>
    </source>
</evidence>
<organism evidence="1 2">
    <name type="scientific">Deinococcus humi</name>
    <dbReference type="NCBI Taxonomy" id="662880"/>
    <lineage>
        <taxon>Bacteria</taxon>
        <taxon>Thermotogati</taxon>
        <taxon>Deinococcota</taxon>
        <taxon>Deinococci</taxon>
        <taxon>Deinococcales</taxon>
        <taxon>Deinococcaceae</taxon>
        <taxon>Deinococcus</taxon>
    </lineage>
</organism>
<gene>
    <name evidence="1" type="ORF">HNQ08_003473</name>
</gene>
<accession>A0A7W8JYZ7</accession>
<keyword evidence="1" id="KW-0808">Transferase</keyword>
<protein>
    <submittedName>
        <fullName evidence="1">Cardiolipin synthase</fullName>
        <ecNumber evidence="1">2.7.8.-</ecNumber>
    </submittedName>
</protein>
<reference evidence="1 2" key="1">
    <citation type="submission" date="2020-08" db="EMBL/GenBank/DDBJ databases">
        <title>Genomic Encyclopedia of Type Strains, Phase IV (KMG-IV): sequencing the most valuable type-strain genomes for metagenomic binning, comparative biology and taxonomic classification.</title>
        <authorList>
            <person name="Goeker M."/>
        </authorList>
    </citation>
    <scope>NUCLEOTIDE SEQUENCE [LARGE SCALE GENOMIC DNA]</scope>
    <source>
        <strain evidence="1 2">DSM 27939</strain>
    </source>
</reference>
<keyword evidence="2" id="KW-1185">Reference proteome</keyword>